<dbReference type="FunFam" id="3.40.50.11980:FF:000001">
    <property type="entry name" value="ZC3H12A isoform 1"/>
    <property type="match status" value="1"/>
</dbReference>
<evidence type="ECO:0000313" key="6">
    <source>
        <dbReference type="Proteomes" id="UP000694844"/>
    </source>
</evidence>
<gene>
    <name evidence="7" type="primary">LOC111136418</name>
</gene>
<sequence>MTETEGKKIDYDEFIVDSSKLSLVHKFKNKVEQLFSVIVYIDESTDQKGEKSWLRVDGQHADRRDARKYILAVCHPESIQELQIKDSDKALFNEEFLEEIERKTSACIKPRDKTLQICGSELSVILAMTSLESKGTVSVEDTEADCDTDGIKKPSTKNQWASKMDSQLEKLLCNPSNNTESLSIMDFTKSSPSIKMTILKCMTDVDDDVSDSDLFPSCRDEAPVHKLHVYDESDENEDDCVDGTKKVNLLTDKLTTAQISSTVEVDYLRSFGKSVGYTDSEVAEGLTFCNENTPPADFLNILNEIKEKKNQGKQDFAKDISTDTSQKTNFLAPGDVRSPSSSAGGGRGSLPNEDKRRLLKDFTEETADLSAEELKKRNDERQKALKSAFDNPAIQSPDSSSPQKKKRRKKKKNKSAEPVKFIGEGSKENPAIVCCTDDDDDEEQTKVMTIWHGNLEQASDSDDCMIVDETFPQNAVQVDNRVTGSNQAITGQKGTKPSGEQWTLVQNQQKTRPKQPVSNQPPPLAEFPPINQPPPSMEFPPINQPPPFMQVPPLPYNQPPVAHCVPNLGDFQYREGVRSNGRVSRFNPVTPASVTAPVLGAGAVSGSPQKNLRYIVIDGSNVAFCHGCNKTFSCRGIQIVIDYFLKRGHTQVTAFVPEWRRYTPRPGSGPIQDQYLLNQMQENGHLVFTPARRINNRIIASYDDRFVLELAEREDGIIVSNDQYRDLMLERNDWRKIIEERLLLFSFVGDNFMPPFDPLGRNGPNLDEFLCKPLTRKRGGNPYTAPHNQEKNSQIKAWRGGKRPQVQYMYNWKPQPSGHQQPSKETQGTQNYQQKTGRGGGGGGGGGGSHPPPQQKVEPARNKATTKQIQDQLKAVFPENMGKINEILQNHPSETNVEKLSNYLLNAI</sequence>
<keyword evidence="6" id="KW-1185">Reference proteome</keyword>
<feature type="domain" description="N4BP1 first type I KH-domain" evidence="4">
    <location>
        <begin position="12"/>
        <end position="75"/>
    </location>
</feature>
<feature type="compositionally biased region" description="Basic and acidic residues" evidence="2">
    <location>
        <begin position="372"/>
        <end position="383"/>
    </location>
</feature>
<feature type="domain" description="RNase NYN" evidence="3">
    <location>
        <begin position="612"/>
        <end position="768"/>
    </location>
</feature>
<evidence type="ECO:0000313" key="7">
    <source>
        <dbReference type="RefSeq" id="XP_022342964.1"/>
    </source>
</evidence>
<dbReference type="PANTHER" id="PTHR12876">
    <property type="entry name" value="N4BP1-RELATED"/>
    <property type="match status" value="1"/>
</dbReference>
<dbReference type="GO" id="GO:0003729">
    <property type="term" value="F:mRNA binding"/>
    <property type="evidence" value="ECO:0007669"/>
    <property type="project" value="TreeGrafter"/>
</dbReference>
<reference evidence="7" key="1">
    <citation type="submission" date="2025-08" db="UniProtKB">
        <authorList>
            <consortium name="RefSeq"/>
        </authorList>
    </citation>
    <scope>IDENTIFICATION</scope>
    <source>
        <tissue evidence="7">Whole sample</tissue>
    </source>
</reference>
<feature type="region of interest" description="Disordered" evidence="2">
    <location>
        <begin position="370"/>
        <end position="418"/>
    </location>
</feature>
<feature type="compositionally biased region" description="Basic residues" evidence="2">
    <location>
        <begin position="403"/>
        <end position="413"/>
    </location>
</feature>
<accession>A0A8B8ESM6</accession>
<dbReference type="Pfam" id="PF23054">
    <property type="entry name" value="UBA_N4BP1_C"/>
    <property type="match status" value="1"/>
</dbReference>
<dbReference type="GeneID" id="111136418"/>
<feature type="compositionally biased region" description="Polar residues" evidence="2">
    <location>
        <begin position="817"/>
        <end position="836"/>
    </location>
</feature>
<dbReference type="GO" id="GO:0005634">
    <property type="term" value="C:nucleus"/>
    <property type="evidence" value="ECO:0007669"/>
    <property type="project" value="TreeGrafter"/>
</dbReference>
<dbReference type="PANTHER" id="PTHR12876:SF35">
    <property type="entry name" value="LD08718P-RELATED"/>
    <property type="match status" value="1"/>
</dbReference>
<feature type="domain" description="N4BP1 C-terminal UBA" evidence="5">
    <location>
        <begin position="861"/>
        <end position="906"/>
    </location>
</feature>
<name>A0A8B8ESM6_CRAVI</name>
<dbReference type="Gene3D" id="3.40.50.11980">
    <property type="match status" value="1"/>
</dbReference>
<dbReference type="InterPro" id="IPR056578">
    <property type="entry name" value="UBA_N4BP1_C"/>
</dbReference>
<protein>
    <submittedName>
        <fullName evidence="7">NEDD4-binding protein 1-like</fullName>
    </submittedName>
</protein>
<dbReference type="KEGG" id="cvn:111136418"/>
<feature type="region of interest" description="Disordered" evidence="2">
    <location>
        <begin position="771"/>
        <end position="867"/>
    </location>
</feature>
<dbReference type="Proteomes" id="UP000694844">
    <property type="component" value="Chromosome 5"/>
</dbReference>
<dbReference type="InterPro" id="IPR021869">
    <property type="entry name" value="RNase_Zc3h12_NYN"/>
</dbReference>
<comment type="similarity">
    <text evidence="1">Belongs to the N4BP1 family.</text>
</comment>
<dbReference type="Pfam" id="PF23050">
    <property type="entry name" value="KH_N4BP1_1st"/>
    <property type="match status" value="1"/>
</dbReference>
<evidence type="ECO:0000256" key="2">
    <source>
        <dbReference type="SAM" id="MobiDB-lite"/>
    </source>
</evidence>
<evidence type="ECO:0000259" key="5">
    <source>
        <dbReference type="Pfam" id="PF23054"/>
    </source>
</evidence>
<dbReference type="InterPro" id="IPR051101">
    <property type="entry name" value="ZC3H12/N4BP1_RNase_Reg"/>
</dbReference>
<feature type="compositionally biased region" description="Gly residues" evidence="2">
    <location>
        <begin position="837"/>
        <end position="849"/>
    </location>
</feature>
<evidence type="ECO:0000259" key="4">
    <source>
        <dbReference type="Pfam" id="PF23050"/>
    </source>
</evidence>
<feature type="compositionally biased region" description="Polar residues" evidence="2">
    <location>
        <begin position="393"/>
        <end position="402"/>
    </location>
</feature>
<dbReference type="GO" id="GO:0004521">
    <property type="term" value="F:RNA endonuclease activity"/>
    <property type="evidence" value="ECO:0007669"/>
    <property type="project" value="TreeGrafter"/>
</dbReference>
<feature type="region of interest" description="Disordered" evidence="2">
    <location>
        <begin position="310"/>
        <end position="358"/>
    </location>
</feature>
<evidence type="ECO:0000259" key="3">
    <source>
        <dbReference type="Pfam" id="PF11977"/>
    </source>
</evidence>
<dbReference type="InterPro" id="IPR056629">
    <property type="entry name" value="KH_N4BP1_1st"/>
</dbReference>
<dbReference type="Pfam" id="PF11977">
    <property type="entry name" value="RNase_Zc3h12a"/>
    <property type="match status" value="1"/>
</dbReference>
<feature type="compositionally biased region" description="Basic and acidic residues" evidence="2">
    <location>
        <begin position="310"/>
        <end position="321"/>
    </location>
</feature>
<dbReference type="GO" id="GO:0036464">
    <property type="term" value="C:cytoplasmic ribonucleoprotein granule"/>
    <property type="evidence" value="ECO:0007669"/>
    <property type="project" value="TreeGrafter"/>
</dbReference>
<dbReference type="CDD" id="cd09032">
    <property type="entry name" value="KH-I_N4BP1_like_rpt1"/>
    <property type="match status" value="1"/>
</dbReference>
<organism evidence="6 7">
    <name type="scientific">Crassostrea virginica</name>
    <name type="common">Eastern oyster</name>
    <dbReference type="NCBI Taxonomy" id="6565"/>
    <lineage>
        <taxon>Eukaryota</taxon>
        <taxon>Metazoa</taxon>
        <taxon>Spiralia</taxon>
        <taxon>Lophotrochozoa</taxon>
        <taxon>Mollusca</taxon>
        <taxon>Bivalvia</taxon>
        <taxon>Autobranchia</taxon>
        <taxon>Pteriomorphia</taxon>
        <taxon>Ostreida</taxon>
        <taxon>Ostreoidea</taxon>
        <taxon>Ostreidae</taxon>
        <taxon>Crassostrea</taxon>
    </lineage>
</organism>
<dbReference type="OrthoDB" id="392925at2759"/>
<evidence type="ECO:0000256" key="1">
    <source>
        <dbReference type="ARBA" id="ARBA00038274"/>
    </source>
</evidence>
<dbReference type="CDD" id="cd18719">
    <property type="entry name" value="PIN_Zc3h12a-N4BP1-like"/>
    <property type="match status" value="1"/>
</dbReference>
<dbReference type="RefSeq" id="XP_022342964.1">
    <property type="nucleotide sequence ID" value="XM_022487256.1"/>
</dbReference>
<dbReference type="AlphaFoldDB" id="A0A8B8ESM6"/>
<proteinExistence type="inferred from homology"/>